<dbReference type="AlphaFoldDB" id="H3SBG9"/>
<dbReference type="STRING" id="1131935.PDENDC454_04274"/>
<dbReference type="EMBL" id="AHKH01000007">
    <property type="protein sequence ID" value="EHQ63652.1"/>
    <property type="molecule type" value="Genomic_DNA"/>
</dbReference>
<organism evidence="1 2">
    <name type="scientific">Paenibacillus dendritiformis C454</name>
    <dbReference type="NCBI Taxonomy" id="1131935"/>
    <lineage>
        <taxon>Bacteria</taxon>
        <taxon>Bacillati</taxon>
        <taxon>Bacillota</taxon>
        <taxon>Bacilli</taxon>
        <taxon>Bacillales</taxon>
        <taxon>Paenibacillaceae</taxon>
        <taxon>Paenibacillus</taxon>
    </lineage>
</organism>
<gene>
    <name evidence="1" type="ORF">PDENDC454_04274</name>
</gene>
<evidence type="ECO:0000313" key="2">
    <source>
        <dbReference type="Proteomes" id="UP000003900"/>
    </source>
</evidence>
<reference evidence="1 2" key="1">
    <citation type="journal article" date="2012" name="J. Bacteriol.">
        <title>Genome Sequence of the Pattern-Forming Social Bacterium Paenibacillus dendritiformis C454 Chiral Morphotype.</title>
        <authorList>
            <person name="Sirota-Madi A."/>
            <person name="Olender T."/>
            <person name="Helman Y."/>
            <person name="Brainis I."/>
            <person name="Finkelshtein A."/>
            <person name="Roth D."/>
            <person name="Hagai E."/>
            <person name="Leshkowitz D."/>
            <person name="Brodsky L."/>
            <person name="Galatenko V."/>
            <person name="Nikolaev V."/>
            <person name="Gutnick D.L."/>
            <person name="Lancet D."/>
            <person name="Ben-Jacob E."/>
        </authorList>
    </citation>
    <scope>NUCLEOTIDE SEQUENCE [LARGE SCALE GENOMIC DNA]</scope>
    <source>
        <strain evidence="1 2">C454</strain>
    </source>
</reference>
<proteinExistence type="predicted"/>
<comment type="caution">
    <text evidence="1">The sequence shown here is derived from an EMBL/GenBank/DDBJ whole genome shotgun (WGS) entry which is preliminary data.</text>
</comment>
<dbReference type="Proteomes" id="UP000003900">
    <property type="component" value="Unassembled WGS sequence"/>
</dbReference>
<keyword evidence="2" id="KW-1185">Reference proteome</keyword>
<accession>H3SBG9</accession>
<dbReference type="RefSeq" id="WP_006675366.1">
    <property type="nucleotide sequence ID" value="NZ_AHKH01000007.1"/>
</dbReference>
<evidence type="ECO:0000313" key="1">
    <source>
        <dbReference type="EMBL" id="EHQ63652.1"/>
    </source>
</evidence>
<sequence length="99" mass="11359">MRDTKKLKEGDILRCISNEGLSSIGDLTVIRGLTANSINTNGSPTGWISREYFRWHCYELVAKEEADKLTEKAKQINPENWMPYINRAQEILKESEANE</sequence>
<name>H3SBG9_9BACL</name>
<protein>
    <submittedName>
        <fullName evidence="1">Uncharacterized protein</fullName>
    </submittedName>
</protein>